<evidence type="ECO:0000256" key="2">
    <source>
        <dbReference type="ARBA" id="ARBA00022475"/>
    </source>
</evidence>
<feature type="transmembrane region" description="Helical" evidence="6">
    <location>
        <begin position="135"/>
        <end position="152"/>
    </location>
</feature>
<dbReference type="SUPFAM" id="SSF103481">
    <property type="entry name" value="Multidrug resistance efflux transporter EmrE"/>
    <property type="match status" value="1"/>
</dbReference>
<accession>A0A432GIR5</accession>
<protein>
    <recommendedName>
        <fullName evidence="7">EamA domain-containing protein</fullName>
    </recommendedName>
</protein>
<comment type="caution">
    <text evidence="8">The sequence shown here is derived from an EMBL/GenBank/DDBJ whole genome shotgun (WGS) entry which is preliminary data.</text>
</comment>
<evidence type="ECO:0000256" key="4">
    <source>
        <dbReference type="ARBA" id="ARBA00022989"/>
    </source>
</evidence>
<reference evidence="8 9" key="1">
    <citation type="submission" date="2018-06" db="EMBL/GenBank/DDBJ databases">
        <title>Combined omics and stable isotope probing to characterize newly discovered Mariana Back-Arc vent microbial communities.</title>
        <authorList>
            <person name="Trembath-Reichert E."/>
            <person name="Huber J.A."/>
        </authorList>
    </citation>
    <scope>NUCLEOTIDE SEQUENCE [LARGE SCALE GENOMIC DNA]</scope>
    <source>
        <strain evidence="8">MAG 58</strain>
    </source>
</reference>
<dbReference type="GO" id="GO:0005886">
    <property type="term" value="C:plasma membrane"/>
    <property type="evidence" value="ECO:0007669"/>
    <property type="project" value="UniProtKB-SubCell"/>
</dbReference>
<gene>
    <name evidence="8" type="ORF">DSY96_08550</name>
</gene>
<dbReference type="EMBL" id="QNZK01000296">
    <property type="protein sequence ID" value="RTZ83161.1"/>
    <property type="molecule type" value="Genomic_DNA"/>
</dbReference>
<evidence type="ECO:0000256" key="3">
    <source>
        <dbReference type="ARBA" id="ARBA00022692"/>
    </source>
</evidence>
<dbReference type="InterPro" id="IPR037185">
    <property type="entry name" value="EmrE-like"/>
</dbReference>
<dbReference type="PANTHER" id="PTHR32322:SF18">
    <property type="entry name" value="S-ADENOSYLMETHIONINE_S-ADENOSYLHOMOCYSTEINE TRANSPORTER"/>
    <property type="match status" value="1"/>
</dbReference>
<dbReference type="InterPro" id="IPR000620">
    <property type="entry name" value="EamA_dom"/>
</dbReference>
<proteinExistence type="predicted"/>
<name>A0A432GIR5_9DELT</name>
<feature type="transmembrane region" description="Helical" evidence="6">
    <location>
        <begin position="110"/>
        <end position="129"/>
    </location>
</feature>
<evidence type="ECO:0000313" key="8">
    <source>
        <dbReference type="EMBL" id="RTZ83161.1"/>
    </source>
</evidence>
<dbReference type="Proteomes" id="UP000287917">
    <property type="component" value="Unassembled WGS sequence"/>
</dbReference>
<evidence type="ECO:0000313" key="9">
    <source>
        <dbReference type="Proteomes" id="UP000287917"/>
    </source>
</evidence>
<organism evidence="8 9">
    <name type="scientific">SAR324 cluster bacterium</name>
    <dbReference type="NCBI Taxonomy" id="2024889"/>
    <lineage>
        <taxon>Bacteria</taxon>
        <taxon>Deltaproteobacteria</taxon>
        <taxon>SAR324 cluster</taxon>
    </lineage>
</organism>
<keyword evidence="3 6" id="KW-0812">Transmembrane</keyword>
<keyword evidence="2" id="KW-1003">Cell membrane</keyword>
<feature type="transmembrane region" description="Helical" evidence="6">
    <location>
        <begin position="71"/>
        <end position="98"/>
    </location>
</feature>
<dbReference type="AlphaFoldDB" id="A0A432GIR5"/>
<dbReference type="PANTHER" id="PTHR32322">
    <property type="entry name" value="INNER MEMBRANE TRANSPORTER"/>
    <property type="match status" value="1"/>
</dbReference>
<sequence>MYFRLQNSLGENHLSGIIWAILSAISFGIFQTINRKAGIHVNVYYHTFFLMTISTFFMVLSTIIIEDIKHLVLLLTWQGIFYFAIAGMIHFVVGWTLLTVSQKQIGASRTSALVGTAPLFATLIGYLMFNEILSFITLVGIISIVVGVYLITKI</sequence>
<feature type="transmembrane region" description="Helical" evidence="6">
    <location>
        <begin position="43"/>
        <end position="65"/>
    </location>
</feature>
<feature type="transmembrane region" description="Helical" evidence="6">
    <location>
        <begin position="12"/>
        <end position="31"/>
    </location>
</feature>
<dbReference type="Pfam" id="PF00892">
    <property type="entry name" value="EamA"/>
    <property type="match status" value="1"/>
</dbReference>
<evidence type="ECO:0000256" key="1">
    <source>
        <dbReference type="ARBA" id="ARBA00004651"/>
    </source>
</evidence>
<dbReference type="InterPro" id="IPR050638">
    <property type="entry name" value="AA-Vitamin_Transporters"/>
</dbReference>
<keyword evidence="5 6" id="KW-0472">Membrane</keyword>
<keyword evidence="4 6" id="KW-1133">Transmembrane helix</keyword>
<comment type="subcellular location">
    <subcellularLocation>
        <location evidence="1">Cell membrane</location>
        <topology evidence="1">Multi-pass membrane protein</topology>
    </subcellularLocation>
</comment>
<evidence type="ECO:0000256" key="5">
    <source>
        <dbReference type="ARBA" id="ARBA00023136"/>
    </source>
</evidence>
<evidence type="ECO:0000256" key="6">
    <source>
        <dbReference type="SAM" id="Phobius"/>
    </source>
</evidence>
<evidence type="ECO:0000259" key="7">
    <source>
        <dbReference type="Pfam" id="PF00892"/>
    </source>
</evidence>
<dbReference type="Gene3D" id="1.10.3730.20">
    <property type="match status" value="1"/>
</dbReference>
<feature type="domain" description="EamA" evidence="7">
    <location>
        <begin position="15"/>
        <end position="152"/>
    </location>
</feature>